<evidence type="ECO:0000313" key="2">
    <source>
        <dbReference type="EMBL" id="CAK9319481.1"/>
    </source>
</evidence>
<accession>A0ABP0YIU6</accession>
<gene>
    <name evidence="2" type="ORF">CITCOLO1_LOCUS11487</name>
</gene>
<evidence type="ECO:0000313" key="3">
    <source>
        <dbReference type="Proteomes" id="UP001642487"/>
    </source>
</evidence>
<keyword evidence="1" id="KW-1133">Transmembrane helix</keyword>
<protein>
    <submittedName>
        <fullName evidence="2">Uncharacterized protein</fullName>
    </submittedName>
</protein>
<dbReference type="Proteomes" id="UP001642487">
    <property type="component" value="Chromosome 4"/>
</dbReference>
<keyword evidence="1" id="KW-0812">Transmembrane</keyword>
<dbReference type="EMBL" id="OZ021738">
    <property type="protein sequence ID" value="CAK9319481.1"/>
    <property type="molecule type" value="Genomic_DNA"/>
</dbReference>
<feature type="transmembrane region" description="Helical" evidence="1">
    <location>
        <begin position="143"/>
        <end position="159"/>
    </location>
</feature>
<organism evidence="2 3">
    <name type="scientific">Citrullus colocynthis</name>
    <name type="common">colocynth</name>
    <dbReference type="NCBI Taxonomy" id="252529"/>
    <lineage>
        <taxon>Eukaryota</taxon>
        <taxon>Viridiplantae</taxon>
        <taxon>Streptophyta</taxon>
        <taxon>Embryophyta</taxon>
        <taxon>Tracheophyta</taxon>
        <taxon>Spermatophyta</taxon>
        <taxon>Magnoliopsida</taxon>
        <taxon>eudicotyledons</taxon>
        <taxon>Gunneridae</taxon>
        <taxon>Pentapetalae</taxon>
        <taxon>rosids</taxon>
        <taxon>fabids</taxon>
        <taxon>Cucurbitales</taxon>
        <taxon>Cucurbitaceae</taxon>
        <taxon>Benincaseae</taxon>
        <taxon>Citrullus</taxon>
    </lineage>
</organism>
<sequence>MARKKALVGSVSWVGKNIGFSPAVIGYLLMRFASIFPSPEYSCSHDTGDGSNSSTCVCTFALPQDLTKSNQMDLLSRSFQLWQGIGHQTRTSEVGATDPSEVLTSALYDLQEENTMTSNVLLQVSLSRQWRAEVLSLYKSPMYFLYFFLGSYMLMNFILSY</sequence>
<reference evidence="2 3" key="1">
    <citation type="submission" date="2024-03" db="EMBL/GenBank/DDBJ databases">
        <authorList>
            <person name="Gkanogiannis A."/>
            <person name="Becerra Lopez-Lavalle L."/>
        </authorList>
    </citation>
    <scope>NUCLEOTIDE SEQUENCE [LARGE SCALE GENOMIC DNA]</scope>
</reference>
<evidence type="ECO:0000256" key="1">
    <source>
        <dbReference type="SAM" id="Phobius"/>
    </source>
</evidence>
<name>A0ABP0YIU6_9ROSI</name>
<keyword evidence="1" id="KW-0472">Membrane</keyword>
<keyword evidence="3" id="KW-1185">Reference proteome</keyword>
<proteinExistence type="predicted"/>